<dbReference type="OrthoDB" id="2681567at2759"/>
<comment type="caution">
    <text evidence="1">The sequence shown here is derived from an EMBL/GenBank/DDBJ whole genome shotgun (WGS) entry which is preliminary data.</text>
</comment>
<dbReference type="EMBL" id="JABBWE010000052">
    <property type="protein sequence ID" value="KAG1790259.1"/>
    <property type="molecule type" value="Genomic_DNA"/>
</dbReference>
<gene>
    <name evidence="1" type="ORF">HD556DRAFT_1191152</name>
</gene>
<feature type="non-terminal residue" evidence="1">
    <location>
        <position position="1"/>
    </location>
</feature>
<dbReference type="Proteomes" id="UP000719766">
    <property type="component" value="Unassembled WGS sequence"/>
</dbReference>
<proteinExistence type="predicted"/>
<sequence length="56" mass="6303">FLSVTVHYIDSPVGKPHEWKLKVEQLAFTTINGNHSGSNIGRILIQTIDDYGIHNK</sequence>
<dbReference type="GeneID" id="64589941"/>
<name>A0A9P7DFA3_9AGAM</name>
<evidence type="ECO:0000313" key="1">
    <source>
        <dbReference type="EMBL" id="KAG1790259.1"/>
    </source>
</evidence>
<evidence type="ECO:0000313" key="2">
    <source>
        <dbReference type="Proteomes" id="UP000719766"/>
    </source>
</evidence>
<dbReference type="RefSeq" id="XP_041157234.1">
    <property type="nucleotide sequence ID" value="XM_041296177.1"/>
</dbReference>
<reference evidence="1" key="1">
    <citation type="journal article" date="2020" name="New Phytol.">
        <title>Comparative genomics reveals dynamic genome evolution in host specialist ectomycorrhizal fungi.</title>
        <authorList>
            <person name="Lofgren L.A."/>
            <person name="Nguyen N.H."/>
            <person name="Vilgalys R."/>
            <person name="Ruytinx J."/>
            <person name="Liao H.L."/>
            <person name="Branco S."/>
            <person name="Kuo A."/>
            <person name="LaButti K."/>
            <person name="Lipzen A."/>
            <person name="Andreopoulos W."/>
            <person name="Pangilinan J."/>
            <person name="Riley R."/>
            <person name="Hundley H."/>
            <person name="Na H."/>
            <person name="Barry K."/>
            <person name="Grigoriev I.V."/>
            <person name="Stajich J.E."/>
            <person name="Kennedy P.G."/>
        </authorList>
    </citation>
    <scope>NUCLEOTIDE SEQUENCE</scope>
    <source>
        <strain evidence="1">S12</strain>
    </source>
</reference>
<accession>A0A9P7DFA3</accession>
<protein>
    <submittedName>
        <fullName evidence="1">Uncharacterized protein</fullName>
    </submittedName>
</protein>
<feature type="non-terminal residue" evidence="1">
    <location>
        <position position="56"/>
    </location>
</feature>
<keyword evidence="2" id="KW-1185">Reference proteome</keyword>
<organism evidence="1 2">
    <name type="scientific">Suillus plorans</name>
    <dbReference type="NCBI Taxonomy" id="116603"/>
    <lineage>
        <taxon>Eukaryota</taxon>
        <taxon>Fungi</taxon>
        <taxon>Dikarya</taxon>
        <taxon>Basidiomycota</taxon>
        <taxon>Agaricomycotina</taxon>
        <taxon>Agaricomycetes</taxon>
        <taxon>Agaricomycetidae</taxon>
        <taxon>Boletales</taxon>
        <taxon>Suillineae</taxon>
        <taxon>Suillaceae</taxon>
        <taxon>Suillus</taxon>
    </lineage>
</organism>
<dbReference type="AlphaFoldDB" id="A0A9P7DFA3"/>